<dbReference type="PANTHER" id="PTHR43418">
    <property type="entry name" value="MULTIFUNCTIONAL TRYPTOPHAN BIOSYNTHESIS PROTEIN-RELATED"/>
    <property type="match status" value="1"/>
</dbReference>
<organism evidence="9">
    <name type="scientific">Halymenia maculata</name>
    <dbReference type="NCBI Taxonomy" id="159591"/>
    <lineage>
        <taxon>Eukaryota</taxon>
        <taxon>Rhodophyta</taxon>
        <taxon>Florideophyceae</taxon>
        <taxon>Rhodymeniophycidae</taxon>
        <taxon>Halymeniales</taxon>
        <taxon>Halymeniaceae</taxon>
        <taxon>Halymenia</taxon>
    </lineage>
</organism>
<dbReference type="Pfam" id="PF00117">
    <property type="entry name" value="GATase"/>
    <property type="match status" value="1"/>
</dbReference>
<dbReference type="PRINTS" id="PR00097">
    <property type="entry name" value="ANTSNTHASEII"/>
</dbReference>
<protein>
    <recommendedName>
        <fullName evidence="4">Anthranilate synthase component 2</fullName>
        <ecNumber evidence="3">4.1.3.27</ecNumber>
    </recommendedName>
    <alternativeName>
        <fullName evidence="7">Anthranilate synthase, glutamine amidotransferase component</fullName>
    </alternativeName>
</protein>
<proteinExistence type="predicted"/>
<dbReference type="Gene3D" id="3.40.50.880">
    <property type="match status" value="1"/>
</dbReference>
<name>A0A6G6YCR6_9FLOR</name>
<dbReference type="FunFam" id="3.40.50.880:FF:000003">
    <property type="entry name" value="Anthranilate synthase component II"/>
    <property type="match status" value="1"/>
</dbReference>
<keyword evidence="5" id="KW-0028">Amino-acid biosynthesis</keyword>
<feature type="domain" description="Glutamine amidotransferase" evidence="8">
    <location>
        <begin position="3"/>
        <end position="186"/>
    </location>
</feature>
<keyword evidence="6" id="KW-0315">Glutamine amidotransferase</keyword>
<dbReference type="CDD" id="cd01743">
    <property type="entry name" value="GATase1_Anthranilate_Synthase"/>
    <property type="match status" value="1"/>
</dbReference>
<evidence type="ECO:0000256" key="1">
    <source>
        <dbReference type="ARBA" id="ARBA00004873"/>
    </source>
</evidence>
<dbReference type="InterPro" id="IPR029062">
    <property type="entry name" value="Class_I_gatase-like"/>
</dbReference>
<evidence type="ECO:0000256" key="5">
    <source>
        <dbReference type="ARBA" id="ARBA00022822"/>
    </source>
</evidence>
<accession>A0A6G6YCR6</accession>
<reference evidence="9" key="1">
    <citation type="journal article" date="2019" name="Mitochondrial DNA Part B Resour">
        <title>Complete chloroplast genome of red seaweed Halymenia maculata (J. Agardh, 1885).</title>
        <authorList>
            <person name="Tan W."/>
            <person name="Wang R."/>
            <person name="Liu H."/>
            <person name="Wang Y."/>
            <person name="Ke H."/>
            <person name="Fan J."/>
            <person name="Chen F."/>
        </authorList>
    </citation>
    <scope>NUCLEOTIDE SEQUENCE</scope>
</reference>
<evidence type="ECO:0000256" key="3">
    <source>
        <dbReference type="ARBA" id="ARBA00012266"/>
    </source>
</evidence>
<dbReference type="PROSITE" id="PS51273">
    <property type="entry name" value="GATASE_TYPE_1"/>
    <property type="match status" value="1"/>
</dbReference>
<comment type="subunit">
    <text evidence="2">Tetramer of two components I and two components II.</text>
</comment>
<keyword evidence="9" id="KW-0934">Plastid</keyword>
<evidence type="ECO:0000256" key="7">
    <source>
        <dbReference type="ARBA" id="ARBA00082672"/>
    </source>
</evidence>
<dbReference type="GO" id="GO:0004049">
    <property type="term" value="F:anthranilate synthase activity"/>
    <property type="evidence" value="ECO:0007669"/>
    <property type="project" value="UniProtKB-EC"/>
</dbReference>
<dbReference type="NCBIfam" id="TIGR00566">
    <property type="entry name" value="trpG_papA"/>
    <property type="match status" value="1"/>
</dbReference>
<dbReference type="RefSeq" id="YP_009745223.1">
    <property type="nucleotide sequence ID" value="NC_046751.1"/>
</dbReference>
<keyword evidence="5" id="KW-0057">Aromatic amino acid biosynthesis</keyword>
<geneLocation type="chloroplast" evidence="9"/>
<dbReference type="PRINTS" id="PR00096">
    <property type="entry name" value="GATASE"/>
</dbReference>
<dbReference type="InterPro" id="IPR006221">
    <property type="entry name" value="TrpG/PapA_dom"/>
</dbReference>
<dbReference type="GeneID" id="54106914"/>
<dbReference type="EC" id="4.1.3.27" evidence="3"/>
<evidence type="ECO:0000259" key="8">
    <source>
        <dbReference type="Pfam" id="PF00117"/>
    </source>
</evidence>
<dbReference type="PANTHER" id="PTHR43418:SF4">
    <property type="entry name" value="MULTIFUNCTIONAL TRYPTOPHAN BIOSYNTHESIS PROTEIN"/>
    <property type="match status" value="1"/>
</dbReference>
<sequence>MILIVDNYDSFTQNLVQYVGELGLKIQTIRNDQISLHEIDLIEPTHIILSPGPGNPENTGISLALIKYYAGRIPILGVCLGHQSIGYVYGAKIKQLEHPVHGKISKILHNEKDIFNNMPNPILGTRYHSLIIDNKNIPDDLEITAWTEDGIVMGCRHKKYKLLRGIQFHPESLWTDEGKKIIKNFIYSDELIKSI</sequence>
<comment type="pathway">
    <text evidence="1">Amino-acid biosynthesis; L-tryptophan biosynthesis; L-tryptophan from chorismate: step 1/5.</text>
</comment>
<dbReference type="SUPFAM" id="SSF52317">
    <property type="entry name" value="Class I glutamine amidotransferase-like"/>
    <property type="match status" value="1"/>
</dbReference>
<dbReference type="GO" id="GO:0000162">
    <property type="term" value="P:L-tryptophan biosynthetic process"/>
    <property type="evidence" value="ECO:0007669"/>
    <property type="project" value="UniProtKB-KW"/>
</dbReference>
<gene>
    <name evidence="9" type="primary">trpG</name>
</gene>
<evidence type="ECO:0000256" key="2">
    <source>
        <dbReference type="ARBA" id="ARBA00011743"/>
    </source>
</evidence>
<keyword evidence="5" id="KW-0822">Tryptophan biosynthesis</keyword>
<evidence type="ECO:0000256" key="4">
    <source>
        <dbReference type="ARBA" id="ARBA00020654"/>
    </source>
</evidence>
<dbReference type="InterPro" id="IPR050472">
    <property type="entry name" value="Anth_synth/Amidotransfase"/>
</dbReference>
<keyword evidence="9" id="KW-0150">Chloroplast</keyword>
<dbReference type="GO" id="GO:0005829">
    <property type="term" value="C:cytosol"/>
    <property type="evidence" value="ECO:0007669"/>
    <property type="project" value="TreeGrafter"/>
</dbReference>
<dbReference type="AlphaFoldDB" id="A0A6G6YCR6"/>
<evidence type="ECO:0000313" key="9">
    <source>
        <dbReference type="EMBL" id="QIG87233.1"/>
    </source>
</evidence>
<dbReference type="EMBL" id="MK783267">
    <property type="protein sequence ID" value="QIG87233.1"/>
    <property type="molecule type" value="Genomic_DNA"/>
</dbReference>
<evidence type="ECO:0000256" key="6">
    <source>
        <dbReference type="ARBA" id="ARBA00022962"/>
    </source>
</evidence>
<dbReference type="InterPro" id="IPR017926">
    <property type="entry name" value="GATASE"/>
</dbReference>